<evidence type="ECO:0000313" key="3">
    <source>
        <dbReference type="WBParaSite" id="maker-uti_cns_0005361-snap-gene-0.7-mRNA-1"/>
    </source>
</evidence>
<organism evidence="2 3">
    <name type="scientific">Macrostomum lignano</name>
    <dbReference type="NCBI Taxonomy" id="282301"/>
    <lineage>
        <taxon>Eukaryota</taxon>
        <taxon>Metazoa</taxon>
        <taxon>Spiralia</taxon>
        <taxon>Lophotrochozoa</taxon>
        <taxon>Platyhelminthes</taxon>
        <taxon>Rhabditophora</taxon>
        <taxon>Macrostomorpha</taxon>
        <taxon>Macrostomida</taxon>
        <taxon>Macrostomidae</taxon>
        <taxon>Macrostomum</taxon>
    </lineage>
</organism>
<evidence type="ECO:0000313" key="2">
    <source>
        <dbReference type="Proteomes" id="UP000095280"/>
    </source>
</evidence>
<accession>A0A1I8HC43</accession>
<proteinExistence type="predicted"/>
<protein>
    <submittedName>
        <fullName evidence="3 4">Uncharacterized protein</fullName>
    </submittedName>
</protein>
<reference evidence="3 4" key="1">
    <citation type="submission" date="2016-11" db="UniProtKB">
        <authorList>
            <consortium name="WormBaseParasite"/>
        </authorList>
    </citation>
    <scope>IDENTIFICATION</scope>
</reference>
<dbReference type="Proteomes" id="UP000095280">
    <property type="component" value="Unplaced"/>
</dbReference>
<feature type="compositionally biased region" description="Basic residues" evidence="1">
    <location>
        <begin position="105"/>
        <end position="130"/>
    </location>
</feature>
<evidence type="ECO:0000256" key="1">
    <source>
        <dbReference type="SAM" id="MobiDB-lite"/>
    </source>
</evidence>
<feature type="compositionally biased region" description="Polar residues" evidence="1">
    <location>
        <begin position="166"/>
        <end position="203"/>
    </location>
</feature>
<dbReference type="WBParaSite" id="maker-uti_cns_0008513-snap-gene-0.2-mRNA-1">
    <property type="protein sequence ID" value="maker-uti_cns_0008513-snap-gene-0.2-mRNA-1"/>
    <property type="gene ID" value="maker-uti_cns_0008513-snap-gene-0.2"/>
</dbReference>
<name>A0A1I8HC43_9PLAT</name>
<dbReference type="AlphaFoldDB" id="A0A1I8HC43"/>
<feature type="compositionally biased region" description="Basic and acidic residues" evidence="1">
    <location>
        <begin position="138"/>
        <end position="147"/>
    </location>
</feature>
<feature type="region of interest" description="Disordered" evidence="1">
    <location>
        <begin position="94"/>
        <end position="203"/>
    </location>
</feature>
<evidence type="ECO:0000313" key="4">
    <source>
        <dbReference type="WBParaSite" id="maker-uti_cns_0008513-snap-gene-0.2-mRNA-1"/>
    </source>
</evidence>
<sequence length="313" mass="35750">MIRQSSPSAYDDDIRPISIQQRRSKRSLNQLRQSLNSLQHLQLQQQLRIQQSQEVDNSLLPDDNTECLRFYKGLASRDRKQAAVTTTMQIVSCGSSPTEAAASQRSRRKRSIRRLQRLRPRLLGSTRRRSSSPPLTTVHEEAADARHNNRLRSKASGYEQSPGAPINSNSVENIVKTSTLDSNSDSCDSLAQQPAPKNSKIDTSGPNKIRYIFTKGRMQAVEVMKWPTMDRIAPSDRYRLAEPMKSVYGRRSVFRRLFKAFEKSKCYMESIDPSEIRGPIPILPRRLAESTRNRLLLWYQPLESRGEFQSSTA</sequence>
<keyword evidence="2" id="KW-1185">Reference proteome</keyword>
<dbReference type="WBParaSite" id="maker-uti_cns_0005361-snap-gene-0.7-mRNA-1">
    <property type="protein sequence ID" value="maker-uti_cns_0005361-snap-gene-0.7-mRNA-1"/>
    <property type="gene ID" value="maker-uti_cns_0005361-snap-gene-0.7"/>
</dbReference>